<dbReference type="FunFam" id="3.40.50.720:FF:000084">
    <property type="entry name" value="Short-chain dehydrogenase reductase"/>
    <property type="match status" value="1"/>
</dbReference>
<protein>
    <submittedName>
        <fullName evidence="3">Oxidoreductase</fullName>
    </submittedName>
</protein>
<proteinExistence type="inferred from homology"/>
<accession>A0A2T5FWZ1</accession>
<keyword evidence="2" id="KW-0560">Oxidoreductase</keyword>
<dbReference type="Pfam" id="PF13561">
    <property type="entry name" value="adh_short_C2"/>
    <property type="match status" value="1"/>
</dbReference>
<comment type="similarity">
    <text evidence="1">Belongs to the short-chain dehydrogenases/reductases (SDR) family.</text>
</comment>
<dbReference type="EMBL" id="NWBU01000010">
    <property type="protein sequence ID" value="PTQ10303.1"/>
    <property type="molecule type" value="Genomic_DNA"/>
</dbReference>
<organism evidence="3 4">
    <name type="scientific">Sphingomonas oleivorans</name>
    <dbReference type="NCBI Taxonomy" id="1735121"/>
    <lineage>
        <taxon>Bacteria</taxon>
        <taxon>Pseudomonadati</taxon>
        <taxon>Pseudomonadota</taxon>
        <taxon>Alphaproteobacteria</taxon>
        <taxon>Sphingomonadales</taxon>
        <taxon>Sphingomonadaceae</taxon>
        <taxon>Sphingomonas</taxon>
    </lineage>
</organism>
<dbReference type="PANTHER" id="PTHR43639">
    <property type="entry name" value="OXIDOREDUCTASE, SHORT-CHAIN DEHYDROGENASE/REDUCTASE FAMILY (AFU_ORTHOLOGUE AFUA_5G02870)"/>
    <property type="match status" value="1"/>
</dbReference>
<dbReference type="PRINTS" id="PR00080">
    <property type="entry name" value="SDRFAMILY"/>
</dbReference>
<dbReference type="OrthoDB" id="286404at2"/>
<dbReference type="PANTHER" id="PTHR43639:SF1">
    <property type="entry name" value="SHORT-CHAIN DEHYDROGENASE_REDUCTASE FAMILY PROTEIN"/>
    <property type="match status" value="1"/>
</dbReference>
<sequence length="262" mass="26644">MFLPINQGGAETDLGGKAVLITGASSGIGAAAARAFARKGARVAIHYNSSEASARALQEEIAGEGGSAILLSADLGVTGEGARLVEAAAAALDGLDVLVNNAGSLCERRLFGAWDDALYDRVMALNVKSVIEAAQAAAPFLERSGAGAIVNLGSIAGNDGGGPGSGLYACAKAYIHNLTRHLARDLAARNIRVNAIAPGVIGTPFHAATPPERMEAMKKMVHLGRIGTPEDCAGAILFLSSPSMSGYITGQILHVNGGQMMP</sequence>
<dbReference type="AlphaFoldDB" id="A0A2T5FWZ1"/>
<dbReference type="InterPro" id="IPR002347">
    <property type="entry name" value="SDR_fam"/>
</dbReference>
<dbReference type="SUPFAM" id="SSF51735">
    <property type="entry name" value="NAD(P)-binding Rossmann-fold domains"/>
    <property type="match status" value="1"/>
</dbReference>
<evidence type="ECO:0000256" key="2">
    <source>
        <dbReference type="ARBA" id="ARBA00023002"/>
    </source>
</evidence>
<dbReference type="InterPro" id="IPR036291">
    <property type="entry name" value="NAD(P)-bd_dom_sf"/>
</dbReference>
<dbReference type="GO" id="GO:0016491">
    <property type="term" value="F:oxidoreductase activity"/>
    <property type="evidence" value="ECO:0007669"/>
    <property type="project" value="UniProtKB-KW"/>
</dbReference>
<evidence type="ECO:0000313" key="4">
    <source>
        <dbReference type="Proteomes" id="UP000244162"/>
    </source>
</evidence>
<dbReference type="Gene3D" id="3.40.50.720">
    <property type="entry name" value="NAD(P)-binding Rossmann-like Domain"/>
    <property type="match status" value="1"/>
</dbReference>
<name>A0A2T5FWZ1_9SPHN</name>
<evidence type="ECO:0000256" key="1">
    <source>
        <dbReference type="ARBA" id="ARBA00006484"/>
    </source>
</evidence>
<dbReference type="PROSITE" id="PS00061">
    <property type="entry name" value="ADH_SHORT"/>
    <property type="match status" value="1"/>
</dbReference>
<dbReference type="Proteomes" id="UP000244162">
    <property type="component" value="Unassembled WGS sequence"/>
</dbReference>
<comment type="caution">
    <text evidence="3">The sequence shown here is derived from an EMBL/GenBank/DDBJ whole genome shotgun (WGS) entry which is preliminary data.</text>
</comment>
<dbReference type="PRINTS" id="PR00081">
    <property type="entry name" value="GDHRDH"/>
</dbReference>
<reference evidence="3 4" key="1">
    <citation type="submission" date="2017-09" db="EMBL/GenBank/DDBJ databases">
        <title>Sphingomonas panjinensis sp.nov., isolated from oil-contaminated soil.</title>
        <authorList>
            <person name="Wang L."/>
            <person name="Chen L."/>
        </authorList>
    </citation>
    <scope>NUCLEOTIDE SEQUENCE [LARGE SCALE GENOMIC DNA]</scope>
    <source>
        <strain evidence="3 4">FW-11</strain>
    </source>
</reference>
<evidence type="ECO:0000313" key="3">
    <source>
        <dbReference type="EMBL" id="PTQ10303.1"/>
    </source>
</evidence>
<dbReference type="RefSeq" id="WP_107968740.1">
    <property type="nucleotide sequence ID" value="NZ_NWBU01000010.1"/>
</dbReference>
<gene>
    <name evidence="3" type="ORF">CLG96_12500</name>
</gene>
<keyword evidence="4" id="KW-1185">Reference proteome</keyword>
<dbReference type="InterPro" id="IPR020904">
    <property type="entry name" value="Sc_DH/Rdtase_CS"/>
</dbReference>